<dbReference type="SMART" id="SM00054">
    <property type="entry name" value="EFh"/>
    <property type="match status" value="4"/>
</dbReference>
<keyword evidence="3" id="KW-0677">Repeat</keyword>
<dbReference type="SUPFAM" id="SSF47473">
    <property type="entry name" value="EF-hand"/>
    <property type="match status" value="1"/>
</dbReference>
<keyword evidence="4" id="KW-0106">Calcium</keyword>
<dbReference type="EMBL" id="GL833127">
    <property type="protein sequence ID" value="EGB08819.1"/>
    <property type="molecule type" value="Genomic_DNA"/>
</dbReference>
<dbReference type="InterPro" id="IPR013517">
    <property type="entry name" value="FG-GAP"/>
</dbReference>
<dbReference type="OrthoDB" id="10677216at2759"/>
<evidence type="ECO:0000256" key="1">
    <source>
        <dbReference type="ARBA" id="ARBA00004123"/>
    </source>
</evidence>
<accession>F0Y7W7</accession>
<evidence type="ECO:0000256" key="4">
    <source>
        <dbReference type="ARBA" id="ARBA00022837"/>
    </source>
</evidence>
<evidence type="ECO:0000256" key="7">
    <source>
        <dbReference type="SAM" id="SignalP"/>
    </source>
</evidence>
<feature type="domain" description="EF-hand" evidence="8">
    <location>
        <begin position="878"/>
        <end position="913"/>
    </location>
</feature>
<feature type="domain" description="EF-hand" evidence="8">
    <location>
        <begin position="842"/>
        <end position="877"/>
    </location>
</feature>
<protein>
    <recommendedName>
        <fullName evidence="8">EF-hand domain-containing protein</fullName>
    </recommendedName>
</protein>
<dbReference type="InterPro" id="IPR008847">
    <property type="entry name" value="Suf"/>
</dbReference>
<dbReference type="PROSITE" id="PS50222">
    <property type="entry name" value="EF_HAND_2"/>
    <property type="match status" value="3"/>
</dbReference>
<dbReference type="InterPro" id="IPR018247">
    <property type="entry name" value="EF_Hand_1_Ca_BS"/>
</dbReference>
<dbReference type="GO" id="GO:0005634">
    <property type="term" value="C:nucleus"/>
    <property type="evidence" value="ECO:0007669"/>
    <property type="project" value="UniProtKB-SubCell"/>
</dbReference>
<feature type="domain" description="EF-hand" evidence="8">
    <location>
        <begin position="1134"/>
        <end position="1169"/>
    </location>
</feature>
<evidence type="ECO:0000313" key="9">
    <source>
        <dbReference type="EMBL" id="EGB08819.1"/>
    </source>
</evidence>
<dbReference type="Gene3D" id="1.10.238.10">
    <property type="entry name" value="EF-hand"/>
    <property type="match status" value="2"/>
</dbReference>
<dbReference type="Proteomes" id="UP000002729">
    <property type="component" value="Unassembled WGS sequence"/>
</dbReference>
<evidence type="ECO:0000256" key="5">
    <source>
        <dbReference type="ARBA" id="ARBA00023242"/>
    </source>
</evidence>
<dbReference type="RefSeq" id="XP_009036797.1">
    <property type="nucleotide sequence ID" value="XM_009038549.1"/>
</dbReference>
<dbReference type="InterPro" id="IPR045243">
    <property type="entry name" value="Rna14-like"/>
</dbReference>
<reference evidence="9 10" key="1">
    <citation type="journal article" date="2011" name="Proc. Natl. Acad. Sci. U.S.A.">
        <title>Niche of harmful alga Aureococcus anophagefferens revealed through ecogenomics.</title>
        <authorList>
            <person name="Gobler C.J."/>
            <person name="Berry D.L."/>
            <person name="Dyhrman S.T."/>
            <person name="Wilhelm S.W."/>
            <person name="Salamov A."/>
            <person name="Lobanov A.V."/>
            <person name="Zhang Y."/>
            <person name="Collier J.L."/>
            <person name="Wurch L.L."/>
            <person name="Kustka A.B."/>
            <person name="Dill B.D."/>
            <person name="Shah M."/>
            <person name="VerBerkmoes N.C."/>
            <person name="Kuo A."/>
            <person name="Terry A."/>
            <person name="Pangilinan J."/>
            <person name="Lindquist E.A."/>
            <person name="Lucas S."/>
            <person name="Paulsen I.T."/>
            <person name="Hattenrath-Lehmann T.K."/>
            <person name="Talmage S.C."/>
            <person name="Walker E.A."/>
            <person name="Koch F."/>
            <person name="Burson A.M."/>
            <person name="Marcoval M.A."/>
            <person name="Tang Y.Z."/>
            <person name="Lecleir G.R."/>
            <person name="Coyne K.J."/>
            <person name="Berg G.M."/>
            <person name="Bertrand E.M."/>
            <person name="Saito M.A."/>
            <person name="Gladyshev V.N."/>
            <person name="Grigoriev I.V."/>
        </authorList>
    </citation>
    <scope>NUCLEOTIDE SEQUENCE [LARGE SCALE GENOMIC DNA]</scope>
    <source>
        <strain evidence="10">CCMP 1984</strain>
    </source>
</reference>
<dbReference type="Pfam" id="PF13517">
    <property type="entry name" value="FG-GAP_3"/>
    <property type="match status" value="1"/>
</dbReference>
<dbReference type="InterPro" id="IPR028994">
    <property type="entry name" value="Integrin_alpha_N"/>
</dbReference>
<sequence length="1872" mass="205010">MRAIVRLLPLLLFRAATSEESTVSCASVSFAERDITDSADGAVSVFAADGDGDVDVVAASAGNHTVAWYNNDGSQSFAERVITTLADGAREVIAIDVDGDLDVDVLSASDYDDTVAWYESESSMPRPSRRSSPSTSYPAGFAGVSAQRRRAWIILPADRSLRTMVAAARAALLGAVLVPRLSAETIQEHLLELGKQSFEVRSQEWVTSTLDDDVFGDNFGTNPDFSYDDPRNYPVSRDFENPRHACFEDDAAFPWVKFSDARSLATVNYFPNTPAFQNFENLDLIPENSHLYPRYNKLRGGGSYANEGFEVRHKHCEVPSDSDGGTWSIEMIGPMYSTGGYDWWQLGWADLWKLGDKYDEHGTIYVTDASIVTRDAKTGTTLGYPPIHIHHIHIGPQPGVRPRTGEYDCGSLPKPCNNVSWFFEWHGDYECDDDEGGADCLYEKSPKGIARDIHEKVDLEGEINDVRAAGDEAFGWYFEVAIKWFTHDKILEKMGGVEPRPLSTFFNVGVPGRFDMNNQQTYVGTFPAPIAYDSVIWYNMRMFNNGILIRWKFHSHLLSFYKFMLVSGDVRDLLDERFNLAPLWKRKFYGEPWNVEDLGFENADGHFREMYKKVGEHPDLEMLCLAETDLVTRGGYLYDRRPPARCRRWQWKEGDGVFGIGWNLKKTFKHTINEKPGSNGLLVDGTLPQHLSFTLQHIDLDRGNSRYTCFRAKAVWDTMDKDASANAALLKGTCEDGVPHALFWIAFPLRGLYPDRTWGVFYACLLASVLSVVLLLCTGAAAAVKLALKAKKVRSVNVLARRVTAVEAPAALLNDMAATVTDQRKAWMLDTILDKISERGGSMQVQIKLLLSKYDDDKSGELDMGEFRNALGDFLHGMDDAEFAALAETFDADGSGAVSIAEFEEALTKLAKDREEHGRQTSGGALTGVKTTHPPRPGTAGAPRKISDQARAAAEDAVVTQFFHQLRLRARTMANVDAFSSTARREPLLEDKLLRRACDRHRSTVKARHLTLRQFEQALGAARESALDHFDVDESGLFDGASSEVVWRRCNDGEIKEILFKFSHGDAKRATKPPPKGTRAVTKLRNLLLDKFEGMGGNMRVAVKHTLGHYDADGSGELERGECVKALSGLLPGITDDQIGALFDTIDADKSETLTVDEITDFLINAQQSRESQDTAKEATMATPGALQAQLAQARSPEEYVDMLQHGVTHFPRTALFWRLYAEHERSLSGPASGLAVLEGGGSSALPWCRCDPELWRVACELRRDCGRREDELGPESKALGRAFERAVAVAGAAPDAAPLWRCYVDWCANAAPVSLRKKLRRSALERACLVPGDGTEEAYAELDREARETSDRELKDLVKCLEPHRVAARKDGVARSQLWHAARHADGDELGKWRIVVAYERASAPKKSTATDLLPAETKAAALHYACGRRRVAAAYRAACDANAGDAPELFLEFAAWCGEGDDAPFESPFDVDADGPLFAGAPAGPEAAARALEEATAAAPTSVLVVAARAALLDRLDRPSEAEAALEALVDAAPLTDDPDAREGELDAAPWALLERHARRHGGKEAGRAVFARTQGLRASKKLSAKIYEAHAALELSMNGDVDAARRTFELGLSQRPELLLANDATYVLAYAAFLESAAGDAEAAAAVVERAVAAKGERDAPPALWDALASLAHRNATARNGARRADDVEKRRRRAGKHAVGGALAPLWRDVASTRAAPLNAVDTAWRVREAVPATLPRDLATCRDAAAKLEAARADGLLADEYDNGGLDADDLADDGGEGDGLFAALARGKLPEAFRRLADLAHRKAARGPAPPSKVAFVLDALRVAALPPPPTKKRARDDDDDDDDAKAVDVFTKRRAAAAKAVKVEK</sequence>
<dbReference type="PANTHER" id="PTHR19980">
    <property type="entry name" value="RNA CLEAVAGE STIMULATION FACTOR"/>
    <property type="match status" value="1"/>
</dbReference>
<name>F0Y7W7_AURAN</name>
<evidence type="ECO:0000256" key="6">
    <source>
        <dbReference type="SAM" id="MobiDB-lite"/>
    </source>
</evidence>
<feature type="region of interest" description="Disordered" evidence="6">
    <location>
        <begin position="912"/>
        <end position="949"/>
    </location>
</feature>
<feature type="region of interest" description="Disordered" evidence="6">
    <location>
        <begin position="1833"/>
        <end position="1853"/>
    </location>
</feature>
<dbReference type="GeneID" id="20224515"/>
<keyword evidence="10" id="KW-1185">Reference proteome</keyword>
<feature type="signal peptide" evidence="7">
    <location>
        <begin position="1"/>
        <end position="18"/>
    </location>
</feature>
<dbReference type="CDD" id="cd00051">
    <property type="entry name" value="EFh"/>
    <property type="match status" value="2"/>
</dbReference>
<evidence type="ECO:0000259" key="8">
    <source>
        <dbReference type="PROSITE" id="PS50222"/>
    </source>
</evidence>
<dbReference type="PROSITE" id="PS00018">
    <property type="entry name" value="EF_HAND_1"/>
    <property type="match status" value="2"/>
</dbReference>
<dbReference type="InterPro" id="IPR011990">
    <property type="entry name" value="TPR-like_helical_dom_sf"/>
</dbReference>
<dbReference type="GO" id="GO:0031124">
    <property type="term" value="P:mRNA 3'-end processing"/>
    <property type="evidence" value="ECO:0007669"/>
    <property type="project" value="InterPro"/>
</dbReference>
<gene>
    <name evidence="9" type="ORF">AURANDRAFT_63816</name>
</gene>
<feature type="chain" id="PRO_5003261444" description="EF-hand domain-containing protein" evidence="7">
    <location>
        <begin position="19"/>
        <end position="1872"/>
    </location>
</feature>
<dbReference type="Gene3D" id="1.25.40.10">
    <property type="entry name" value="Tetratricopeptide repeat domain"/>
    <property type="match status" value="2"/>
</dbReference>
<keyword evidence="2 7" id="KW-0732">Signal</keyword>
<dbReference type="GO" id="GO:0003729">
    <property type="term" value="F:mRNA binding"/>
    <property type="evidence" value="ECO:0007669"/>
    <property type="project" value="TreeGrafter"/>
</dbReference>
<dbReference type="GO" id="GO:0005509">
    <property type="term" value="F:calcium ion binding"/>
    <property type="evidence" value="ECO:0007669"/>
    <property type="project" value="InterPro"/>
</dbReference>
<evidence type="ECO:0000256" key="2">
    <source>
        <dbReference type="ARBA" id="ARBA00022729"/>
    </source>
</evidence>
<dbReference type="InterPro" id="IPR003107">
    <property type="entry name" value="HAT"/>
</dbReference>
<dbReference type="SUPFAM" id="SSF48452">
    <property type="entry name" value="TPR-like"/>
    <property type="match status" value="1"/>
</dbReference>
<dbReference type="eggNOG" id="ENOG502SSU8">
    <property type="taxonomic scope" value="Eukaryota"/>
</dbReference>
<dbReference type="SMART" id="SM00386">
    <property type="entry name" value="HAT"/>
    <property type="match status" value="3"/>
</dbReference>
<dbReference type="KEGG" id="aaf:AURANDRAFT_63816"/>
<evidence type="ECO:0000256" key="3">
    <source>
        <dbReference type="ARBA" id="ARBA00022737"/>
    </source>
</evidence>
<proteinExistence type="predicted"/>
<keyword evidence="5" id="KW-0539">Nucleus</keyword>
<dbReference type="PANTHER" id="PTHR19980:SF0">
    <property type="entry name" value="CLEAVAGE STIMULATION FACTOR SUBUNIT 3"/>
    <property type="match status" value="1"/>
</dbReference>
<dbReference type="SUPFAM" id="SSF69318">
    <property type="entry name" value="Integrin alpha N-terminal domain"/>
    <property type="match status" value="1"/>
</dbReference>
<comment type="subcellular location">
    <subcellularLocation>
        <location evidence="1">Nucleus</location>
    </subcellularLocation>
</comment>
<dbReference type="InterPro" id="IPR011992">
    <property type="entry name" value="EF-hand-dom_pair"/>
</dbReference>
<dbReference type="InParanoid" id="F0Y7W7"/>
<evidence type="ECO:0000313" key="10">
    <source>
        <dbReference type="Proteomes" id="UP000002729"/>
    </source>
</evidence>
<dbReference type="InterPro" id="IPR002048">
    <property type="entry name" value="EF_hand_dom"/>
</dbReference>
<dbReference type="Pfam" id="PF05843">
    <property type="entry name" value="Suf"/>
    <property type="match status" value="1"/>
</dbReference>
<organism evidence="10">
    <name type="scientific">Aureococcus anophagefferens</name>
    <name type="common">Harmful bloom alga</name>
    <dbReference type="NCBI Taxonomy" id="44056"/>
    <lineage>
        <taxon>Eukaryota</taxon>
        <taxon>Sar</taxon>
        <taxon>Stramenopiles</taxon>
        <taxon>Ochrophyta</taxon>
        <taxon>Pelagophyceae</taxon>
        <taxon>Pelagomonadales</taxon>
        <taxon>Pelagomonadaceae</taxon>
        <taxon>Aureococcus</taxon>
    </lineage>
</organism>